<reference evidence="2" key="1">
    <citation type="submission" date="2020-05" db="EMBL/GenBank/DDBJ databases">
        <authorList>
            <person name="Chiriac C."/>
            <person name="Salcher M."/>
            <person name="Ghai R."/>
            <person name="Kavagutti S V."/>
        </authorList>
    </citation>
    <scope>NUCLEOTIDE SEQUENCE</scope>
</reference>
<dbReference type="EMBL" id="CAEZVN010000002">
    <property type="protein sequence ID" value="CAB4623951.1"/>
    <property type="molecule type" value="Genomic_DNA"/>
</dbReference>
<accession>A0A6J6IHI7</accession>
<evidence type="ECO:0000313" key="2">
    <source>
        <dbReference type="EMBL" id="CAB4623951.1"/>
    </source>
</evidence>
<keyword evidence="1" id="KW-0812">Transmembrane</keyword>
<protein>
    <submittedName>
        <fullName evidence="2">Unannotated protein</fullName>
    </submittedName>
</protein>
<organism evidence="2">
    <name type="scientific">freshwater metagenome</name>
    <dbReference type="NCBI Taxonomy" id="449393"/>
    <lineage>
        <taxon>unclassified sequences</taxon>
        <taxon>metagenomes</taxon>
        <taxon>ecological metagenomes</taxon>
    </lineage>
</organism>
<sequence>MAKKTRKKADARSARTYISLSFVSAVFVGVIVWGNSQDIQRVAIWSGLTFIVVLVTIATLALSVKDEPADEGKPRLK</sequence>
<gene>
    <name evidence="2" type="ORF">UFOPK2001_00070</name>
</gene>
<keyword evidence="1" id="KW-0472">Membrane</keyword>
<dbReference type="AlphaFoldDB" id="A0A6J6IHI7"/>
<evidence type="ECO:0000256" key="1">
    <source>
        <dbReference type="SAM" id="Phobius"/>
    </source>
</evidence>
<name>A0A6J6IHI7_9ZZZZ</name>
<keyword evidence="1" id="KW-1133">Transmembrane helix</keyword>
<proteinExistence type="predicted"/>
<feature type="transmembrane region" description="Helical" evidence="1">
    <location>
        <begin position="42"/>
        <end position="64"/>
    </location>
</feature>
<feature type="transmembrane region" description="Helical" evidence="1">
    <location>
        <begin position="16"/>
        <end position="36"/>
    </location>
</feature>